<comment type="subcellular location">
    <subcellularLocation>
        <location evidence="2 7">Nucleus</location>
        <location evidence="2 7">Nucleolus</location>
    </subcellularLocation>
</comment>
<comment type="caution">
    <text evidence="10">The sequence shown here is derived from an EMBL/GenBank/DDBJ whole genome shotgun (WGS) entry which is preliminary data.</text>
</comment>
<proteinExistence type="inferred from homology"/>
<dbReference type="InterPro" id="IPR030378">
    <property type="entry name" value="G_CP_dom"/>
</dbReference>
<dbReference type="Proteomes" id="UP001176517">
    <property type="component" value="Unassembled WGS sequence"/>
</dbReference>
<evidence type="ECO:0000256" key="4">
    <source>
        <dbReference type="ARBA" id="ARBA00022741"/>
    </source>
</evidence>
<dbReference type="InterPro" id="IPR027417">
    <property type="entry name" value="P-loop_NTPase"/>
</dbReference>
<evidence type="ECO:0000256" key="1">
    <source>
        <dbReference type="ARBA" id="ARBA00003892"/>
    </source>
</evidence>
<evidence type="ECO:0000256" key="7">
    <source>
        <dbReference type="RuleBase" id="RU364023"/>
    </source>
</evidence>
<evidence type="ECO:0000256" key="3">
    <source>
        <dbReference type="ARBA" id="ARBA00022127"/>
    </source>
</evidence>
<dbReference type="Pfam" id="PF08153">
    <property type="entry name" value="NGP1NT"/>
    <property type="match status" value="1"/>
</dbReference>
<feature type="compositionally biased region" description="Acidic residues" evidence="8">
    <location>
        <begin position="659"/>
        <end position="679"/>
    </location>
</feature>
<organism evidence="10 11">
    <name type="scientific">Tilletia horrida</name>
    <dbReference type="NCBI Taxonomy" id="155126"/>
    <lineage>
        <taxon>Eukaryota</taxon>
        <taxon>Fungi</taxon>
        <taxon>Dikarya</taxon>
        <taxon>Basidiomycota</taxon>
        <taxon>Ustilaginomycotina</taxon>
        <taxon>Exobasidiomycetes</taxon>
        <taxon>Tilletiales</taxon>
        <taxon>Tilletiaceae</taxon>
        <taxon>Tilletia</taxon>
    </lineage>
</organism>
<keyword evidence="11" id="KW-1185">Reference proteome</keyword>
<dbReference type="Gene3D" id="1.10.1580.10">
    <property type="match status" value="1"/>
</dbReference>
<name>A0AAN6GTY9_9BASI</name>
<dbReference type="InterPro" id="IPR023179">
    <property type="entry name" value="GTP-bd_ortho_bundle_sf"/>
</dbReference>
<feature type="region of interest" description="Disordered" evidence="8">
    <location>
        <begin position="1"/>
        <end position="25"/>
    </location>
</feature>
<keyword evidence="6 7" id="KW-0539">Nucleus</keyword>
<comment type="similarity">
    <text evidence="7">Belongs to the TRAFAC class YlqF/YawG GTPase family. NOG2 subfamily.</text>
</comment>
<dbReference type="GO" id="GO:0005525">
    <property type="term" value="F:GTP binding"/>
    <property type="evidence" value="ECO:0007669"/>
    <property type="project" value="UniProtKB-KW"/>
</dbReference>
<dbReference type="PANTHER" id="PTHR11089:SF9">
    <property type="entry name" value="NUCLEOLAR GTP-BINDING PROTEIN 2"/>
    <property type="match status" value="1"/>
</dbReference>
<keyword evidence="5 7" id="KW-0342">GTP-binding</keyword>
<accession>A0AAN6GTY9</accession>
<feature type="region of interest" description="Disordered" evidence="8">
    <location>
        <begin position="122"/>
        <end position="223"/>
    </location>
</feature>
<dbReference type="SUPFAM" id="SSF52540">
    <property type="entry name" value="P-loop containing nucleoside triphosphate hydrolases"/>
    <property type="match status" value="1"/>
</dbReference>
<dbReference type="InterPro" id="IPR024929">
    <property type="entry name" value="GNL2_CP_dom"/>
</dbReference>
<protein>
    <recommendedName>
        <fullName evidence="3 7">Nucleolar GTP-binding protein 2</fullName>
    </recommendedName>
</protein>
<dbReference type="InterPro" id="IPR012971">
    <property type="entry name" value="NOG2_N_dom"/>
</dbReference>
<evidence type="ECO:0000256" key="2">
    <source>
        <dbReference type="ARBA" id="ARBA00004604"/>
    </source>
</evidence>
<evidence type="ECO:0000313" key="11">
    <source>
        <dbReference type="Proteomes" id="UP001176517"/>
    </source>
</evidence>
<feature type="compositionally biased region" description="Acidic residues" evidence="8">
    <location>
        <begin position="576"/>
        <end position="633"/>
    </location>
</feature>
<evidence type="ECO:0000256" key="5">
    <source>
        <dbReference type="ARBA" id="ARBA00023134"/>
    </source>
</evidence>
<dbReference type="PRINTS" id="PR00326">
    <property type="entry name" value="GTP1OBG"/>
</dbReference>
<comment type="function">
    <text evidence="1 7">GTPase that associates with pre-60S ribosomal subunits in the nucleolus and is required for their nuclear export and maturation.</text>
</comment>
<evidence type="ECO:0000313" key="10">
    <source>
        <dbReference type="EMBL" id="KAK0557059.1"/>
    </source>
</evidence>
<gene>
    <name evidence="10" type="primary">NOG2</name>
    <name evidence="10" type="ORF">OC846_000706</name>
</gene>
<evidence type="ECO:0000256" key="8">
    <source>
        <dbReference type="SAM" id="MobiDB-lite"/>
    </source>
</evidence>
<evidence type="ECO:0000256" key="6">
    <source>
        <dbReference type="ARBA" id="ARBA00023242"/>
    </source>
</evidence>
<dbReference type="AlphaFoldDB" id="A0AAN6GTY9"/>
<dbReference type="PROSITE" id="PS51721">
    <property type="entry name" value="G_CP"/>
    <property type="match status" value="1"/>
</dbReference>
<dbReference type="CDD" id="cd01858">
    <property type="entry name" value="NGP_1"/>
    <property type="match status" value="1"/>
</dbReference>
<dbReference type="Gene3D" id="3.40.50.300">
    <property type="entry name" value="P-loop containing nucleotide triphosphate hydrolases"/>
    <property type="match status" value="1"/>
</dbReference>
<feature type="compositionally biased region" description="Basic residues" evidence="8">
    <location>
        <begin position="774"/>
        <end position="786"/>
    </location>
</feature>
<dbReference type="PANTHER" id="PTHR11089">
    <property type="entry name" value="GTP-BINDING PROTEIN-RELATED"/>
    <property type="match status" value="1"/>
</dbReference>
<dbReference type="EMBL" id="JAPDMZ010000008">
    <property type="protein sequence ID" value="KAK0557059.1"/>
    <property type="molecule type" value="Genomic_DNA"/>
</dbReference>
<dbReference type="FunFam" id="3.40.50.300:FF:000559">
    <property type="entry name" value="Nuclear/nucleolar GTPase 2"/>
    <property type="match status" value="1"/>
</dbReference>
<dbReference type="GO" id="GO:0005730">
    <property type="term" value="C:nucleolus"/>
    <property type="evidence" value="ECO:0007669"/>
    <property type="project" value="UniProtKB-SubCell"/>
</dbReference>
<dbReference type="InterPro" id="IPR006073">
    <property type="entry name" value="GTP-bd"/>
</dbReference>
<sequence length="786" mass="85981">MAATGKARSSTQGKASDGLKKVKGQNFYRDAKQAKRVKLLSKNGIASKAIRDKDGNIIQNVEFQSSDAKPGRIQPDRRWFNNTRVISQDALAHFRESLASKVDDPYSVLLRRNKLPMSLIQTTQKGKPPSLTAVEPFSQTFGPSAQRKRPRLDGGLGSFSELAEASHLAGQEEDRKQEAKRAKLAGEGLVPAGAEIGSRDPTAAGGEGSSSSQPVQFGATTVTGLPDDSGELYEIPVTRGRSEPIYSKGQSRRIWGELYKVIDSSDVVVHVLDVRDPLGTRCRSVEKHIKEEKPHKHLVFLLNKVDLVPTWVTARWVKILSKEYPTIAFHASINNSFGKGSLIQLLRQFSVLHSDKKQISVGFVGYPNTGKSSIINTLKKKKVCNVAPIPGETKVWQYITLMRRIYLVDCPGIVPVSAHDSETGTVLKGVVRVENLEYPSEHIPALLRRVKAEYLRRTYNLPSEKEDPAGRTTRDWESFLTHIAKRSGKLLKGGEPDLETCAKMVLNDWIRGKIPFFVPPPMPEGDKNAEGGVATEGAAQAQAVASEEPTAAARAGIKGVEQPLREIAVHTKFLPEDADGGVPEDFDVSGEGADVSEEEDDVSEEEEAAEDEDEDEEAEVDDEDEDEDEDEGLQDLAWDDVFGGDTDGNATSAPQSVFDEMDDEFDEEKTEDSEVEEDEKTSSAPRKLKGPVALPSSSRKGKAPATGANDEDDDDADEGGKGKRKTTSKKKAENFYTHANVKNKNRSKIASVAAATQEKRKKEARGSAILGANRRSKPKMGKSGRK</sequence>
<feature type="domain" description="CP-type G" evidence="9">
    <location>
        <begin position="255"/>
        <end position="416"/>
    </location>
</feature>
<feature type="region of interest" description="Disordered" evidence="8">
    <location>
        <begin position="573"/>
        <end position="786"/>
    </location>
</feature>
<reference evidence="10" key="1">
    <citation type="journal article" date="2023" name="PhytoFront">
        <title>Draft Genome Resources of Seven Strains of Tilletia horrida, Causal Agent of Kernel Smut of Rice.</title>
        <authorList>
            <person name="Khanal S."/>
            <person name="Antony Babu S."/>
            <person name="Zhou X.G."/>
        </authorList>
    </citation>
    <scope>NUCLEOTIDE SEQUENCE</scope>
    <source>
        <strain evidence="10">TX6</strain>
    </source>
</reference>
<dbReference type="Pfam" id="PF01926">
    <property type="entry name" value="MMR_HSR1"/>
    <property type="match status" value="1"/>
</dbReference>
<evidence type="ECO:0000259" key="9">
    <source>
        <dbReference type="PROSITE" id="PS51721"/>
    </source>
</evidence>
<feature type="compositionally biased region" description="Polar residues" evidence="8">
    <location>
        <begin position="209"/>
        <end position="223"/>
    </location>
</feature>
<keyword evidence="4 7" id="KW-0547">Nucleotide-binding</keyword>
<dbReference type="InterPro" id="IPR050755">
    <property type="entry name" value="TRAFAC_YlqF/YawG_RiboMat"/>
</dbReference>
<feature type="compositionally biased region" description="Basic and acidic residues" evidence="8">
    <location>
        <begin position="170"/>
        <end position="181"/>
    </location>
</feature>